<proteinExistence type="predicted"/>
<name>A0A0U5H1V1_9EURY</name>
<sequence length="42" mass="4773">MKSMFLYPPDCAVSIPRRRRTVQSVSESATYRYSFASGQPTT</sequence>
<evidence type="ECO:0000313" key="2">
    <source>
        <dbReference type="Proteomes" id="UP000066737"/>
    </source>
</evidence>
<evidence type="ECO:0000313" key="1">
    <source>
        <dbReference type="EMBL" id="CQH59203.1"/>
    </source>
</evidence>
<protein>
    <submittedName>
        <fullName evidence="1">Uncharacterized protein</fullName>
    </submittedName>
</protein>
<reference evidence="2" key="1">
    <citation type="journal article" date="2016" name="Environ. Microbiol.">
        <title>The complete genome of a viable archaeum isolated from 123-million-year-old rock salt.</title>
        <authorList>
            <person name="Jaakkola S.T."/>
            <person name="Pfeiffer F."/>
            <person name="Ravantti J.J."/>
            <person name="Guo Q."/>
            <person name="Liu Y."/>
            <person name="Chen X."/>
            <person name="Ma H."/>
            <person name="Yang C."/>
            <person name="Oksanen H.M."/>
            <person name="Bamford D.H."/>
        </authorList>
    </citation>
    <scope>NUCLEOTIDE SEQUENCE</scope>
    <source>
        <strain evidence="2">JI20-1</strain>
    </source>
</reference>
<organism evidence="1 2">
    <name type="scientific">Halobacterium hubeiense</name>
    <dbReference type="NCBI Taxonomy" id="1407499"/>
    <lineage>
        <taxon>Archaea</taxon>
        <taxon>Methanobacteriati</taxon>
        <taxon>Methanobacteriota</taxon>
        <taxon>Stenosarchaea group</taxon>
        <taxon>Halobacteria</taxon>
        <taxon>Halobacteriales</taxon>
        <taxon>Halobacteriaceae</taxon>
        <taxon>Halobacterium</taxon>
    </lineage>
</organism>
<dbReference type="EMBL" id="LN831302">
    <property type="protein sequence ID" value="CQH59203.1"/>
    <property type="molecule type" value="Genomic_DNA"/>
</dbReference>
<gene>
    <name evidence="1" type="ORF">HHUB_2923</name>
</gene>
<dbReference type="KEGG" id="hhb:Hhub_2923"/>
<dbReference type="AlphaFoldDB" id="A0A0U5H1V1"/>
<dbReference type="STRING" id="1407499.HHUB_2923"/>
<keyword evidence="2" id="KW-1185">Reference proteome</keyword>
<accession>A0A0U5H1V1</accession>
<dbReference type="Proteomes" id="UP000066737">
    <property type="component" value="Chromosome I"/>
</dbReference>